<dbReference type="OrthoDB" id="6247875at2759"/>
<keyword evidence="3" id="KW-1185">Reference proteome</keyword>
<feature type="compositionally biased region" description="Polar residues" evidence="1">
    <location>
        <begin position="1"/>
        <end position="10"/>
    </location>
</feature>
<feature type="region of interest" description="Disordered" evidence="1">
    <location>
        <begin position="1"/>
        <end position="30"/>
    </location>
</feature>
<protein>
    <recommendedName>
        <fullName evidence="4">HMG box domain-containing protein</fullName>
    </recommendedName>
</protein>
<dbReference type="AlphaFoldDB" id="A0A1Y1WMX9"/>
<gene>
    <name evidence="2" type="ORF">DL89DRAFT_319992</name>
</gene>
<feature type="region of interest" description="Disordered" evidence="1">
    <location>
        <begin position="228"/>
        <end position="249"/>
    </location>
</feature>
<dbReference type="RefSeq" id="XP_040747675.1">
    <property type="nucleotide sequence ID" value="XM_040891176.1"/>
</dbReference>
<accession>A0A1Y1WMX9</accession>
<feature type="compositionally biased region" description="Polar residues" evidence="1">
    <location>
        <begin position="92"/>
        <end position="103"/>
    </location>
</feature>
<reference evidence="2 3" key="1">
    <citation type="submission" date="2016-07" db="EMBL/GenBank/DDBJ databases">
        <title>Pervasive Adenine N6-methylation of Active Genes in Fungi.</title>
        <authorList>
            <consortium name="DOE Joint Genome Institute"/>
            <person name="Mondo S.J."/>
            <person name="Dannebaum R.O."/>
            <person name="Kuo R.C."/>
            <person name="Labutti K."/>
            <person name="Haridas S."/>
            <person name="Kuo A."/>
            <person name="Salamov A."/>
            <person name="Ahrendt S.R."/>
            <person name="Lipzen A."/>
            <person name="Sullivan W."/>
            <person name="Andreopoulos W.B."/>
            <person name="Clum A."/>
            <person name="Lindquist E."/>
            <person name="Daum C."/>
            <person name="Ramamoorthy G.K."/>
            <person name="Gryganskyi A."/>
            <person name="Culley D."/>
            <person name="Magnuson J.K."/>
            <person name="James T.Y."/>
            <person name="O'Malley M.A."/>
            <person name="Stajich J.E."/>
            <person name="Spatafora J.W."/>
            <person name="Visel A."/>
            <person name="Grigoriev I.V."/>
        </authorList>
    </citation>
    <scope>NUCLEOTIDE SEQUENCE [LARGE SCALE GENOMIC DNA]</scope>
    <source>
        <strain evidence="2 3">ATCC 12442</strain>
    </source>
</reference>
<proteinExistence type="predicted"/>
<feature type="compositionally biased region" description="Low complexity" evidence="1">
    <location>
        <begin position="11"/>
        <end position="24"/>
    </location>
</feature>
<dbReference type="Proteomes" id="UP000193922">
    <property type="component" value="Unassembled WGS sequence"/>
</dbReference>
<evidence type="ECO:0000313" key="3">
    <source>
        <dbReference type="Proteomes" id="UP000193922"/>
    </source>
</evidence>
<feature type="region of interest" description="Disordered" evidence="1">
    <location>
        <begin position="75"/>
        <end position="135"/>
    </location>
</feature>
<dbReference type="EMBL" id="MCFD01000001">
    <property type="protein sequence ID" value="ORX74464.1"/>
    <property type="molecule type" value="Genomic_DNA"/>
</dbReference>
<feature type="compositionally biased region" description="Polar residues" evidence="1">
    <location>
        <begin position="239"/>
        <end position="249"/>
    </location>
</feature>
<name>A0A1Y1WMX9_9FUNG</name>
<evidence type="ECO:0000313" key="2">
    <source>
        <dbReference type="EMBL" id="ORX74464.1"/>
    </source>
</evidence>
<feature type="compositionally biased region" description="Polar residues" evidence="1">
    <location>
        <begin position="122"/>
        <end position="131"/>
    </location>
</feature>
<comment type="caution">
    <text evidence="2">The sequence shown here is derived from an EMBL/GenBank/DDBJ whole genome shotgun (WGS) entry which is preliminary data.</text>
</comment>
<sequence length="434" mass="47221">MARNQATQPNSQQRSTSTGQQSSTPRRREPLALLNIDGKQFLEIRQGYSPIMVPSHMLDTVRTVLSEHLRRYLNAQQPQVSSPPQSPPHIASTPSHYVATNPSAEEHTSPSLAMVPPPPPQSSGMTMTAQPHTPHPAWVLRRGSVSSHEGEDMDVASNFDDDSEEEELKKPANAFILRKLSVEVASTMISKCWHNEQEAHADRYFAKKKRILARQKLRKDREDAALLGASKTLPLQPRRTPSGSQFASQCLQHSASFSSEFNMGMQQQPPPPLQQPQHFGLERAMTHPTHSDMSSSLLTSSVADTASLVTGISSSSLTPGMGAMGANGFNLGLNTNGSMLSPMGFSQTMDPSLTHFKSNYHNGLDNPLAMTSATLTPTLQSSDPVTAPASSAWPIQNPPLDDDSWTMISSLIQSSGVDTNAPLATPYVEDQRTL</sequence>
<evidence type="ECO:0008006" key="4">
    <source>
        <dbReference type="Google" id="ProtNLM"/>
    </source>
</evidence>
<dbReference type="GeneID" id="63807824"/>
<organism evidence="2 3">
    <name type="scientific">Linderina pennispora</name>
    <dbReference type="NCBI Taxonomy" id="61395"/>
    <lineage>
        <taxon>Eukaryota</taxon>
        <taxon>Fungi</taxon>
        <taxon>Fungi incertae sedis</taxon>
        <taxon>Zoopagomycota</taxon>
        <taxon>Kickxellomycotina</taxon>
        <taxon>Kickxellomycetes</taxon>
        <taxon>Kickxellales</taxon>
        <taxon>Kickxellaceae</taxon>
        <taxon>Linderina</taxon>
    </lineage>
</organism>
<evidence type="ECO:0000256" key="1">
    <source>
        <dbReference type="SAM" id="MobiDB-lite"/>
    </source>
</evidence>